<protein>
    <submittedName>
        <fullName evidence="2">Putative sterol carrier protein</fullName>
    </submittedName>
</protein>
<evidence type="ECO:0000313" key="2">
    <source>
        <dbReference type="EMBL" id="SKA20975.1"/>
    </source>
</evidence>
<organism evidence="2 3">
    <name type="scientific">Enhydrobacter aerosaccus</name>
    <dbReference type="NCBI Taxonomy" id="225324"/>
    <lineage>
        <taxon>Bacteria</taxon>
        <taxon>Pseudomonadati</taxon>
        <taxon>Pseudomonadota</taxon>
        <taxon>Alphaproteobacteria</taxon>
        <taxon>Hyphomicrobiales</taxon>
        <taxon>Enhydrobacter</taxon>
    </lineage>
</organism>
<dbReference type="SUPFAM" id="SSF55718">
    <property type="entry name" value="SCP-like"/>
    <property type="match status" value="1"/>
</dbReference>
<dbReference type="GO" id="GO:0005829">
    <property type="term" value="C:cytosol"/>
    <property type="evidence" value="ECO:0007669"/>
    <property type="project" value="TreeGrafter"/>
</dbReference>
<reference evidence="3" key="1">
    <citation type="submission" date="2017-02" db="EMBL/GenBank/DDBJ databases">
        <authorList>
            <person name="Varghese N."/>
            <person name="Submissions S."/>
        </authorList>
    </citation>
    <scope>NUCLEOTIDE SEQUENCE [LARGE SCALE GENOMIC DNA]</scope>
    <source>
        <strain evidence="3">ATCC 27094</strain>
    </source>
</reference>
<evidence type="ECO:0000313" key="3">
    <source>
        <dbReference type="Proteomes" id="UP000190092"/>
    </source>
</evidence>
<dbReference type="Proteomes" id="UP000190092">
    <property type="component" value="Unassembled WGS sequence"/>
</dbReference>
<dbReference type="InterPro" id="IPR003033">
    <property type="entry name" value="SCP2_sterol-bd_dom"/>
</dbReference>
<dbReference type="AlphaFoldDB" id="A0A1T4RYG2"/>
<dbReference type="RefSeq" id="WP_085935851.1">
    <property type="nucleotide sequence ID" value="NZ_FUWJ01000006.1"/>
</dbReference>
<sequence>MTLQEITAKMKENAAQKSSFGSTVKFATDQGVIFVDGNANPPVVSNDDKDADCTIKMDFSDFADLIGGKLDGMTAFMTGKLKIEGDMGVAMKLQSILR</sequence>
<dbReference type="OrthoDB" id="9809312at2"/>
<accession>A0A1T4RYG2</accession>
<proteinExistence type="predicted"/>
<dbReference type="EMBL" id="FUWJ01000006">
    <property type="protein sequence ID" value="SKA20975.1"/>
    <property type="molecule type" value="Genomic_DNA"/>
</dbReference>
<feature type="domain" description="SCP2" evidence="1">
    <location>
        <begin position="26"/>
        <end position="97"/>
    </location>
</feature>
<evidence type="ECO:0000259" key="1">
    <source>
        <dbReference type="Pfam" id="PF02036"/>
    </source>
</evidence>
<dbReference type="STRING" id="225324.SAMN02745126_04167"/>
<gene>
    <name evidence="2" type="ORF">SAMN02745126_04167</name>
</gene>
<keyword evidence="3" id="KW-1185">Reference proteome</keyword>
<dbReference type="InterPro" id="IPR036527">
    <property type="entry name" value="SCP2_sterol-bd_dom_sf"/>
</dbReference>
<dbReference type="Pfam" id="PF02036">
    <property type="entry name" value="SCP2"/>
    <property type="match status" value="1"/>
</dbReference>
<name>A0A1T4RYG2_9HYPH</name>
<dbReference type="PANTHER" id="PTHR10094:SF25">
    <property type="entry name" value="SCP2 STEROL-BINDING DOMAIN-CONTAINING PROTEIN 1"/>
    <property type="match status" value="1"/>
</dbReference>
<dbReference type="Gene3D" id="3.30.1050.10">
    <property type="entry name" value="SCP2 sterol-binding domain"/>
    <property type="match status" value="1"/>
</dbReference>
<dbReference type="PANTHER" id="PTHR10094">
    <property type="entry name" value="STEROL CARRIER PROTEIN 2 SCP-2 FAMILY PROTEIN"/>
    <property type="match status" value="1"/>
</dbReference>